<dbReference type="EMBL" id="CACTIH010002102">
    <property type="protein sequence ID" value="CAA2973402.1"/>
    <property type="molecule type" value="Genomic_DNA"/>
</dbReference>
<keyword evidence="2" id="KW-1185">Reference proteome</keyword>
<evidence type="ECO:0000313" key="2">
    <source>
        <dbReference type="Proteomes" id="UP000594638"/>
    </source>
</evidence>
<name>A0A8S0R3W6_OLEEU</name>
<accession>A0A8S0R3W6</accession>
<comment type="caution">
    <text evidence="1">The sequence shown here is derived from an EMBL/GenBank/DDBJ whole genome shotgun (WGS) entry which is preliminary data.</text>
</comment>
<dbReference type="PANTHER" id="PTHR33527">
    <property type="entry name" value="OS07G0274300 PROTEIN"/>
    <property type="match status" value="1"/>
</dbReference>
<reference evidence="1 2" key="1">
    <citation type="submission" date="2019-12" db="EMBL/GenBank/DDBJ databases">
        <authorList>
            <person name="Alioto T."/>
            <person name="Alioto T."/>
            <person name="Gomez Garrido J."/>
        </authorList>
    </citation>
    <scope>NUCLEOTIDE SEQUENCE [LARGE SCALE GENOMIC DNA]</scope>
</reference>
<evidence type="ECO:0000313" key="1">
    <source>
        <dbReference type="EMBL" id="CAA2973402.1"/>
    </source>
</evidence>
<dbReference type="Proteomes" id="UP000594638">
    <property type="component" value="Unassembled WGS sequence"/>
</dbReference>
<dbReference type="Gramene" id="OE9A028044T1">
    <property type="protein sequence ID" value="OE9A028044C1"/>
    <property type="gene ID" value="OE9A028044"/>
</dbReference>
<dbReference type="AlphaFoldDB" id="A0A8S0R3W6"/>
<dbReference type="PANTHER" id="PTHR33527:SF18">
    <property type="entry name" value="F13O11.17 PROTEIN"/>
    <property type="match status" value="1"/>
</dbReference>
<proteinExistence type="predicted"/>
<gene>
    <name evidence="1" type="ORF">OLEA9_A028044</name>
</gene>
<protein>
    <submittedName>
        <fullName evidence="1">Uncharacterized protein</fullName>
    </submittedName>
</protein>
<sequence>MASISITIDDIYCFYSIDREVFSRLVLNLARDPSQSLLIMAMWLLLEEKKFPSIIKRISSLSNTMLHTLAGEASTCLRAIDGRLPPLFLGGDMPLTSSILDRNISSRIFYENRFTVISGMKNLLNKVCAIAFTDILQQVIPGSSTVIFNSPIRILGFPHPTFGDITVIRRTQDYAIPFGDEIWAWPENIEAPVNERTLFLTFSRGYPVTEDEITELFTSHYGDCVENVILVKSAASHSEHPLAARMVVRSLSTVDRILRMGSIAKYKINDKHVWARKYAPRAN</sequence>
<dbReference type="OrthoDB" id="1882251at2759"/>
<organism evidence="1 2">
    <name type="scientific">Olea europaea subsp. europaea</name>
    <dbReference type="NCBI Taxonomy" id="158383"/>
    <lineage>
        <taxon>Eukaryota</taxon>
        <taxon>Viridiplantae</taxon>
        <taxon>Streptophyta</taxon>
        <taxon>Embryophyta</taxon>
        <taxon>Tracheophyta</taxon>
        <taxon>Spermatophyta</taxon>
        <taxon>Magnoliopsida</taxon>
        <taxon>eudicotyledons</taxon>
        <taxon>Gunneridae</taxon>
        <taxon>Pentapetalae</taxon>
        <taxon>asterids</taxon>
        <taxon>lamiids</taxon>
        <taxon>Lamiales</taxon>
        <taxon>Oleaceae</taxon>
        <taxon>Oleeae</taxon>
        <taxon>Olea</taxon>
    </lineage>
</organism>